<dbReference type="InterPro" id="IPR001060">
    <property type="entry name" value="FCH_dom"/>
</dbReference>
<organism evidence="8 9">
    <name type="scientific">Stylophora pistillata</name>
    <name type="common">Smooth cauliflower coral</name>
    <dbReference type="NCBI Taxonomy" id="50429"/>
    <lineage>
        <taxon>Eukaryota</taxon>
        <taxon>Metazoa</taxon>
        <taxon>Cnidaria</taxon>
        <taxon>Anthozoa</taxon>
        <taxon>Hexacorallia</taxon>
        <taxon>Scleractinia</taxon>
        <taxon>Astrocoeniina</taxon>
        <taxon>Pocilloporidae</taxon>
        <taxon>Stylophora</taxon>
    </lineage>
</organism>
<dbReference type="CDD" id="cd07655">
    <property type="entry name" value="F-BAR_PACSIN"/>
    <property type="match status" value="1"/>
</dbReference>
<evidence type="ECO:0000256" key="5">
    <source>
        <dbReference type="SAM" id="MobiDB-lite"/>
    </source>
</evidence>
<dbReference type="GO" id="GO:0097320">
    <property type="term" value="P:plasma membrane tubulation"/>
    <property type="evidence" value="ECO:0007669"/>
    <property type="project" value="TreeGrafter"/>
</dbReference>
<dbReference type="Pfam" id="PF00611">
    <property type="entry name" value="FCH"/>
    <property type="match status" value="1"/>
</dbReference>
<keyword evidence="2 3" id="KW-0728">SH3 domain</keyword>
<dbReference type="SUPFAM" id="SSF50044">
    <property type="entry name" value="SH3-domain"/>
    <property type="match status" value="1"/>
</dbReference>
<dbReference type="Gene3D" id="2.30.30.40">
    <property type="entry name" value="SH3 Domains"/>
    <property type="match status" value="1"/>
</dbReference>
<dbReference type="Pfam" id="PF00018">
    <property type="entry name" value="SH3_1"/>
    <property type="match status" value="1"/>
</dbReference>
<keyword evidence="8" id="KW-0808">Transferase</keyword>
<feature type="region of interest" description="Disordered" evidence="5">
    <location>
        <begin position="313"/>
        <end position="381"/>
    </location>
</feature>
<evidence type="ECO:0000256" key="2">
    <source>
        <dbReference type="ARBA" id="ARBA00022443"/>
    </source>
</evidence>
<dbReference type="PANTHER" id="PTHR23065:SF11">
    <property type="entry name" value="SYNDAPIN, ISOFORM C"/>
    <property type="match status" value="1"/>
</dbReference>
<dbReference type="SMART" id="SM00326">
    <property type="entry name" value="SH3"/>
    <property type="match status" value="1"/>
</dbReference>
<comment type="caution">
    <text evidence="8">The sequence shown here is derived from an EMBL/GenBank/DDBJ whole genome shotgun (WGS) entry which is preliminary data.</text>
</comment>
<dbReference type="STRING" id="50429.A0A2B4S479"/>
<evidence type="ECO:0000313" key="8">
    <source>
        <dbReference type="EMBL" id="PFX25504.1"/>
    </source>
</evidence>
<feature type="compositionally biased region" description="Basic and acidic residues" evidence="5">
    <location>
        <begin position="184"/>
        <end position="199"/>
    </location>
</feature>
<evidence type="ECO:0000256" key="1">
    <source>
        <dbReference type="ARBA" id="ARBA00004184"/>
    </source>
</evidence>
<comment type="subcellular location">
    <subcellularLocation>
        <location evidence="1">Endomembrane system</location>
        <topology evidence="1">Peripheral membrane protein</topology>
    </subcellularLocation>
</comment>
<dbReference type="EMBL" id="LSMT01000149">
    <property type="protein sequence ID" value="PFX25504.1"/>
    <property type="molecule type" value="Genomic_DNA"/>
</dbReference>
<keyword evidence="4" id="KW-0175">Coiled coil</keyword>
<feature type="compositionally biased region" description="Low complexity" evidence="5">
    <location>
        <begin position="169"/>
        <end position="182"/>
    </location>
</feature>
<feature type="compositionally biased region" description="Polar residues" evidence="5">
    <location>
        <begin position="329"/>
        <end position="338"/>
    </location>
</feature>
<evidence type="ECO:0000259" key="7">
    <source>
        <dbReference type="PROSITE" id="PS51741"/>
    </source>
</evidence>
<feature type="compositionally biased region" description="Basic and acidic residues" evidence="5">
    <location>
        <begin position="339"/>
        <end position="348"/>
    </location>
</feature>
<dbReference type="InterPro" id="IPR031160">
    <property type="entry name" value="F_BAR_dom"/>
</dbReference>
<dbReference type="PANTHER" id="PTHR23065">
    <property type="entry name" value="PROLINE-SERINE-THREONINE PHOSPHATASE INTERACTING PROTEIN 1"/>
    <property type="match status" value="1"/>
</dbReference>
<reference evidence="9" key="1">
    <citation type="journal article" date="2017" name="bioRxiv">
        <title>Comparative analysis of the genomes of Stylophora pistillata and Acropora digitifera provides evidence for extensive differences between species of corals.</title>
        <authorList>
            <person name="Voolstra C.R."/>
            <person name="Li Y."/>
            <person name="Liew Y.J."/>
            <person name="Baumgarten S."/>
            <person name="Zoccola D."/>
            <person name="Flot J.-F."/>
            <person name="Tambutte S."/>
            <person name="Allemand D."/>
            <person name="Aranda M."/>
        </authorList>
    </citation>
    <scope>NUCLEOTIDE SEQUENCE [LARGE SCALE GENOMIC DNA]</scope>
</reference>
<feature type="compositionally biased region" description="Low complexity" evidence="5">
    <location>
        <begin position="350"/>
        <end position="364"/>
    </location>
</feature>
<gene>
    <name evidence="8" type="primary">PACSIN2</name>
    <name evidence="8" type="ORF">AWC38_SpisGene9833</name>
</gene>
<dbReference type="Proteomes" id="UP000225706">
    <property type="component" value="Unassembled WGS sequence"/>
</dbReference>
<dbReference type="SMART" id="SM00055">
    <property type="entry name" value="FCH"/>
    <property type="match status" value="1"/>
</dbReference>
<evidence type="ECO:0000256" key="3">
    <source>
        <dbReference type="PROSITE-ProRule" id="PRU00192"/>
    </source>
</evidence>
<dbReference type="PROSITE" id="PS51741">
    <property type="entry name" value="F_BAR"/>
    <property type="match status" value="1"/>
</dbReference>
<dbReference type="SUPFAM" id="SSF103657">
    <property type="entry name" value="BAR/IMD domain-like"/>
    <property type="match status" value="1"/>
</dbReference>
<dbReference type="InterPro" id="IPR001452">
    <property type="entry name" value="SH3_domain"/>
</dbReference>
<feature type="domain" description="SH3" evidence="6">
    <location>
        <begin position="385"/>
        <end position="443"/>
    </location>
</feature>
<dbReference type="FunFam" id="1.20.1270.60:FF:000009">
    <property type="entry name" value="Protein kinase C and casein kinase substrate in neurons 2"/>
    <property type="match status" value="1"/>
</dbReference>
<feature type="compositionally biased region" description="Acidic residues" evidence="5">
    <location>
        <begin position="366"/>
        <end position="378"/>
    </location>
</feature>
<dbReference type="GO" id="GO:0005886">
    <property type="term" value="C:plasma membrane"/>
    <property type="evidence" value="ECO:0007669"/>
    <property type="project" value="TreeGrafter"/>
</dbReference>
<dbReference type="AlphaFoldDB" id="A0A2B4S479"/>
<sequence>MSIRGTPRGSDENLQYSAASDSFWDVGNFKRTVKRIDDGAKLCDEFMKLVTERAEIEAKYALKLKSWAKKWEECIKNGPEYGSMEVAMRGTVTEAESRAEIHLLCRDKLMDDVHESIKRWKTENYHKGIFQWKETKEAEEGFTKAQKPWAKRLAKVERSKKAYHTASRNTEQAQNVENQANNDTDLKPAEKLKKLSDATEKAKREMDKCKEKYELRLEEITSYNSQYERDMIQEFERCQENEDHRLVFFRDTLVKYHKCLDISDSPEFSGVFVNMGLTFQKADAQADLDWWSLNHGVGMPQNWPVFEEYNEPPPAKRPLVSQGHEQAPAASTYSTTQNHFEEHTDYPQHNETNNPFNNYTSNTNEDFSEPSAPDEWDIEPPPIEDAGVPVRALYDFQGVEDDELNFKEGDILTQLSSQDDQGWCQGRFQGKIGHFPGSYVEPL</sequence>
<evidence type="ECO:0000259" key="6">
    <source>
        <dbReference type="PROSITE" id="PS50002"/>
    </source>
</evidence>
<name>A0A2B4S479_STYPI</name>
<dbReference type="InterPro" id="IPR027267">
    <property type="entry name" value="AH/BAR_dom_sf"/>
</dbReference>
<feature type="domain" description="F-BAR" evidence="7">
    <location>
        <begin position="14"/>
        <end position="287"/>
    </location>
</feature>
<dbReference type="GO" id="GO:0005543">
    <property type="term" value="F:phospholipid binding"/>
    <property type="evidence" value="ECO:0007669"/>
    <property type="project" value="TreeGrafter"/>
</dbReference>
<dbReference type="GO" id="GO:0030100">
    <property type="term" value="P:regulation of endocytosis"/>
    <property type="evidence" value="ECO:0007669"/>
    <property type="project" value="TreeGrafter"/>
</dbReference>
<proteinExistence type="predicted"/>
<accession>A0A2B4S479</accession>
<evidence type="ECO:0000313" key="9">
    <source>
        <dbReference type="Proteomes" id="UP000225706"/>
    </source>
</evidence>
<dbReference type="InterPro" id="IPR036028">
    <property type="entry name" value="SH3-like_dom_sf"/>
</dbReference>
<dbReference type="GO" id="GO:0007010">
    <property type="term" value="P:cytoskeleton organization"/>
    <property type="evidence" value="ECO:0007669"/>
    <property type="project" value="TreeGrafter"/>
</dbReference>
<dbReference type="GO" id="GO:0005768">
    <property type="term" value="C:endosome"/>
    <property type="evidence" value="ECO:0007669"/>
    <property type="project" value="TreeGrafter"/>
</dbReference>
<keyword evidence="8" id="KW-0418">Kinase</keyword>
<dbReference type="Gene3D" id="1.20.1270.60">
    <property type="entry name" value="Arfaptin homology (AH) domain/BAR domain"/>
    <property type="match status" value="1"/>
</dbReference>
<dbReference type="PRINTS" id="PR00452">
    <property type="entry name" value="SH3DOMAIN"/>
</dbReference>
<dbReference type="OrthoDB" id="10255128at2759"/>
<evidence type="ECO:0000256" key="4">
    <source>
        <dbReference type="PROSITE-ProRule" id="PRU01077"/>
    </source>
</evidence>
<keyword evidence="9" id="KW-1185">Reference proteome</keyword>
<dbReference type="PROSITE" id="PS50002">
    <property type="entry name" value="SH3"/>
    <property type="match status" value="1"/>
</dbReference>
<dbReference type="GO" id="GO:0016301">
    <property type="term" value="F:kinase activity"/>
    <property type="evidence" value="ECO:0007669"/>
    <property type="project" value="UniProtKB-KW"/>
</dbReference>
<protein>
    <submittedName>
        <fullName evidence="8">Protein kinase C and casein kinase substrate in neurons protein 2</fullName>
    </submittedName>
</protein>
<feature type="region of interest" description="Disordered" evidence="5">
    <location>
        <begin position="160"/>
        <end position="199"/>
    </location>
</feature>